<organism evidence="3">
    <name type="scientific">Clastoptera arizonana</name>
    <name type="common">Arizona spittle bug</name>
    <dbReference type="NCBI Taxonomy" id="38151"/>
    <lineage>
        <taxon>Eukaryota</taxon>
        <taxon>Metazoa</taxon>
        <taxon>Ecdysozoa</taxon>
        <taxon>Arthropoda</taxon>
        <taxon>Hexapoda</taxon>
        <taxon>Insecta</taxon>
        <taxon>Pterygota</taxon>
        <taxon>Neoptera</taxon>
        <taxon>Paraneoptera</taxon>
        <taxon>Hemiptera</taxon>
        <taxon>Auchenorrhyncha</taxon>
        <taxon>Cercopoidea</taxon>
        <taxon>Clastopteridae</taxon>
        <taxon>Clastoptera</taxon>
    </lineage>
</organism>
<feature type="signal peptide" evidence="2">
    <location>
        <begin position="1"/>
        <end position="16"/>
    </location>
</feature>
<accession>A0A1B6D948</accession>
<feature type="compositionally biased region" description="Polar residues" evidence="1">
    <location>
        <begin position="27"/>
        <end position="48"/>
    </location>
</feature>
<protein>
    <submittedName>
        <fullName evidence="3">Uncharacterized protein</fullName>
    </submittedName>
</protein>
<dbReference type="EMBL" id="GEDC01015091">
    <property type="protein sequence ID" value="JAS22207.1"/>
    <property type="molecule type" value="Transcribed_RNA"/>
</dbReference>
<evidence type="ECO:0000256" key="2">
    <source>
        <dbReference type="SAM" id="SignalP"/>
    </source>
</evidence>
<feature type="region of interest" description="Disordered" evidence="1">
    <location>
        <begin position="22"/>
        <end position="48"/>
    </location>
</feature>
<proteinExistence type="predicted"/>
<dbReference type="AlphaFoldDB" id="A0A1B6D948"/>
<reference evidence="3" key="1">
    <citation type="submission" date="2015-12" db="EMBL/GenBank/DDBJ databases">
        <title>De novo transcriptome assembly of four potential Pierce s Disease insect vectors from Arizona vineyards.</title>
        <authorList>
            <person name="Tassone E.E."/>
        </authorList>
    </citation>
    <scope>NUCLEOTIDE SEQUENCE</scope>
</reference>
<evidence type="ECO:0000256" key="1">
    <source>
        <dbReference type="SAM" id="MobiDB-lite"/>
    </source>
</evidence>
<name>A0A1B6D948_9HEMI</name>
<keyword evidence="2" id="KW-0732">Signal</keyword>
<sequence length="251" mass="28675">MKIFVLIFLFLRTLFADRKSTIPHANEGSTTPRDVKGSTTSVENYNDTSINNRNDSLLHFKVNATVRPRGRIEVIKEVQRTISHEELVLPTDPPKENLTLAELDKRITKAMMHPSTNINKRLQLLKDTFQYYSEVDDIADAFVVDPIEGIKVINESGVLTKPKFIDIKYNEDDLQNKYGWEEKEIDELFSSLGGCRYVWERVHRLLSQTTTEQPTTVITTTTIQTTSTTSKIENYTQISAETIEFSEVPAS</sequence>
<gene>
    <name evidence="3" type="ORF">g.2303</name>
</gene>
<feature type="chain" id="PRO_5008581050" evidence="2">
    <location>
        <begin position="17"/>
        <end position="251"/>
    </location>
</feature>
<evidence type="ECO:0000313" key="3">
    <source>
        <dbReference type="EMBL" id="JAS22207.1"/>
    </source>
</evidence>